<evidence type="ECO:0000313" key="1">
    <source>
        <dbReference type="EMBL" id="MFB9353148.1"/>
    </source>
</evidence>
<gene>
    <name evidence="1" type="ORF">ACFFUA_38130</name>
</gene>
<feature type="non-terminal residue" evidence="1">
    <location>
        <position position="180"/>
    </location>
</feature>
<dbReference type="EMBL" id="JBHMDI010000376">
    <property type="protein sequence ID" value="MFB9353148.1"/>
    <property type="molecule type" value="Genomic_DNA"/>
</dbReference>
<accession>A0ABV5LMK3</accession>
<sequence>DVSTAQQLVDQVAAEQDAAIDQYQAEIAEEGESEVDLAAFAAALLEAAGKRDAIRGEMNQLKVERLALQSRIARVDALPALRQVDAWCADLTEDLAGDVGTAEVPGEAKQVLVHPGHDGAATYDQARDGALQPALSSTPAGVFYNLAMLPGWQKWRPTYRIATITSISAIADTCAIDLAP</sequence>
<dbReference type="RefSeq" id="WP_380957991.1">
    <property type="nucleotide sequence ID" value="NZ_JBHMDI010000376.1"/>
</dbReference>
<comment type="caution">
    <text evidence="1">The sequence shown here is derived from an EMBL/GenBank/DDBJ whole genome shotgun (WGS) entry which is preliminary data.</text>
</comment>
<dbReference type="Proteomes" id="UP001589753">
    <property type="component" value="Unassembled WGS sequence"/>
</dbReference>
<evidence type="ECO:0000313" key="2">
    <source>
        <dbReference type="Proteomes" id="UP001589753"/>
    </source>
</evidence>
<protein>
    <submittedName>
        <fullName evidence="1">Uncharacterized protein</fullName>
    </submittedName>
</protein>
<reference evidence="1 2" key="1">
    <citation type="submission" date="2024-09" db="EMBL/GenBank/DDBJ databases">
        <authorList>
            <person name="Sun Q."/>
            <person name="Mori K."/>
        </authorList>
    </citation>
    <scope>NUCLEOTIDE SEQUENCE [LARGE SCALE GENOMIC DNA]</scope>
    <source>
        <strain evidence="1 2">JCM 9767</strain>
    </source>
</reference>
<name>A0ABV5LMK3_9ACTN</name>
<keyword evidence="2" id="KW-1185">Reference proteome</keyword>
<organism evidence="1 2">
    <name type="scientific">Streptomyces heliomycini</name>
    <dbReference type="NCBI Taxonomy" id="284032"/>
    <lineage>
        <taxon>Bacteria</taxon>
        <taxon>Bacillati</taxon>
        <taxon>Actinomycetota</taxon>
        <taxon>Actinomycetes</taxon>
        <taxon>Kitasatosporales</taxon>
        <taxon>Streptomycetaceae</taxon>
        <taxon>Streptomyces</taxon>
    </lineage>
</organism>
<proteinExistence type="predicted"/>
<feature type="non-terminal residue" evidence="1">
    <location>
        <position position="1"/>
    </location>
</feature>